<dbReference type="SUPFAM" id="SSF53474">
    <property type="entry name" value="alpha/beta-Hydrolases"/>
    <property type="match status" value="1"/>
</dbReference>
<dbReference type="PRINTS" id="PR00412">
    <property type="entry name" value="EPOXHYDRLASE"/>
</dbReference>
<name>A0ABU7LIB5_9NOCA</name>
<dbReference type="PRINTS" id="PR00111">
    <property type="entry name" value="ABHYDROLASE"/>
</dbReference>
<evidence type="ECO:0000259" key="2">
    <source>
        <dbReference type="Pfam" id="PF00561"/>
    </source>
</evidence>
<evidence type="ECO:0000313" key="3">
    <source>
        <dbReference type="EMBL" id="MEE2061308.1"/>
    </source>
</evidence>
<dbReference type="InterPro" id="IPR000639">
    <property type="entry name" value="Epox_hydrolase-like"/>
</dbReference>
<dbReference type="RefSeq" id="WP_330136469.1">
    <property type="nucleotide sequence ID" value="NZ_JAUTXY010000017.1"/>
</dbReference>
<accession>A0ABU7LIB5</accession>
<organism evidence="3 4">
    <name type="scientific">Rhodococcus artemisiae</name>
    <dbReference type="NCBI Taxonomy" id="714159"/>
    <lineage>
        <taxon>Bacteria</taxon>
        <taxon>Bacillati</taxon>
        <taxon>Actinomycetota</taxon>
        <taxon>Actinomycetes</taxon>
        <taxon>Mycobacteriales</taxon>
        <taxon>Nocardiaceae</taxon>
        <taxon>Rhodococcus</taxon>
    </lineage>
</organism>
<keyword evidence="4" id="KW-1185">Reference proteome</keyword>
<comment type="caution">
    <text evidence="3">The sequence shown here is derived from an EMBL/GenBank/DDBJ whole genome shotgun (WGS) entry which is preliminary data.</text>
</comment>
<feature type="domain" description="AB hydrolase-1" evidence="2">
    <location>
        <begin position="27"/>
        <end position="264"/>
    </location>
</feature>
<keyword evidence="1 3" id="KW-0378">Hydrolase</keyword>
<dbReference type="Pfam" id="PF00561">
    <property type="entry name" value="Abhydrolase_1"/>
    <property type="match status" value="1"/>
</dbReference>
<sequence>MGERISTVVRDGLTFDVRDQGPIDGEPVVLLHGFPQDSRSWDDVAADLHEAGYRTIAPDQRGYSPRARPRRRRDYRLFHLADDVDALIAQLGVGPVHLVGHDWGAAVAWASAARHPTVVRTLTAVSVPHPAAFLRSMVTSTQLFRSWYMVAFQLPWIPEKLLTVPAVSNAVLRRTGQLPAAAARDVERMGDRFAVRGGLNWYRALPLTDPRSSLGRVEVPTLMVWSDADVAIGRAAVDANPRYVAAPYRLETLAGVSHWIPDEAPGKLADLILSHIVRD</sequence>
<dbReference type="PANTHER" id="PTHR43329">
    <property type="entry name" value="EPOXIDE HYDROLASE"/>
    <property type="match status" value="1"/>
</dbReference>
<dbReference type="GO" id="GO:0016787">
    <property type="term" value="F:hydrolase activity"/>
    <property type="evidence" value="ECO:0007669"/>
    <property type="project" value="UniProtKB-KW"/>
</dbReference>
<dbReference type="Gene3D" id="3.40.50.1820">
    <property type="entry name" value="alpha/beta hydrolase"/>
    <property type="match status" value="1"/>
</dbReference>
<protein>
    <submittedName>
        <fullName evidence="3">Alpha/beta fold hydrolase</fullName>
    </submittedName>
</protein>
<proteinExistence type="predicted"/>
<dbReference type="Proteomes" id="UP001336020">
    <property type="component" value="Unassembled WGS sequence"/>
</dbReference>
<dbReference type="InterPro" id="IPR029058">
    <property type="entry name" value="AB_hydrolase_fold"/>
</dbReference>
<reference evidence="3 4" key="1">
    <citation type="submission" date="2023-07" db="EMBL/GenBank/DDBJ databases">
        <authorList>
            <person name="Girao M."/>
            <person name="Carvalho M.F."/>
        </authorList>
    </citation>
    <scope>NUCLEOTIDE SEQUENCE [LARGE SCALE GENOMIC DNA]</scope>
    <source>
        <strain evidence="3 4">YIM65754</strain>
    </source>
</reference>
<dbReference type="InterPro" id="IPR000073">
    <property type="entry name" value="AB_hydrolase_1"/>
</dbReference>
<evidence type="ECO:0000256" key="1">
    <source>
        <dbReference type="ARBA" id="ARBA00022801"/>
    </source>
</evidence>
<dbReference type="EMBL" id="JAUTXY010000017">
    <property type="protein sequence ID" value="MEE2061308.1"/>
    <property type="molecule type" value="Genomic_DNA"/>
</dbReference>
<evidence type="ECO:0000313" key="4">
    <source>
        <dbReference type="Proteomes" id="UP001336020"/>
    </source>
</evidence>
<gene>
    <name evidence="3" type="ORF">Q7514_27660</name>
</gene>